<keyword evidence="6" id="KW-1185">Reference proteome</keyword>
<accession>A0AAV2R2B3</accession>
<dbReference type="Pfam" id="PF12333">
    <property type="entry name" value="Ipi1_N"/>
    <property type="match status" value="1"/>
</dbReference>
<organism evidence="5 6">
    <name type="scientific">Meganyctiphanes norvegica</name>
    <name type="common">Northern krill</name>
    <name type="synonym">Thysanopoda norvegica</name>
    <dbReference type="NCBI Taxonomy" id="48144"/>
    <lineage>
        <taxon>Eukaryota</taxon>
        <taxon>Metazoa</taxon>
        <taxon>Ecdysozoa</taxon>
        <taxon>Arthropoda</taxon>
        <taxon>Crustacea</taxon>
        <taxon>Multicrustacea</taxon>
        <taxon>Malacostraca</taxon>
        <taxon>Eumalacostraca</taxon>
        <taxon>Eucarida</taxon>
        <taxon>Euphausiacea</taxon>
        <taxon>Euphausiidae</taxon>
        <taxon>Meganyctiphanes</taxon>
    </lineage>
</organism>
<dbReference type="InterPro" id="IPR024679">
    <property type="entry name" value="Ipi1_N"/>
</dbReference>
<sequence length="590" mass="66219">MAAKSGAKARKKADFQKVKFKVGKKLAKAQNETKTDFKARKIILKEQLVKKPTEGLVTKKRLNVKELLTRLSHQSVFVRQDGINGLIELVEGNPKESIVPVLSSIVPGVCPAVLDTDSMLRTSTSKLIEAIIVKVNMSIEPYFHILATHLSCAMVHLNTGVQADSLKLMRVLIKNSTALLARHANTLIENFINLISRKVSNTQSSGSYISSGKIDISRILHVNPNNNITSLNFRVRLLVELGAFLAGILGERQRIQVSLPYDSWQTIIVGSLPNSIRNEGKQEVWLLSDPVQLEKFCASLLPLLQQTWSEVDPGKDRHNTAGEALPDQAADTLACILNIITQLWKVTEVCTQTSPIEVDWFTSQLRPGLNSLIAGFPYCRHRTKLSKKKKKSQEMLLLEEEEEFHHFDSVNVSLAFLAGQYYQDEELQNDIQSFLIALLSDPKRDGGYNVSHAVELILRLLPADTGKSQSYEESALIDSICSCYSRLHPLKKSRITLLQVLLHITDIDHRNLWSFTSVSAWCVKLVEDLASRDIQAGMLDVARQLKQRNCKQFVQALKSKENSLRENIQKRGVRGLTTEDANRQLSFILK</sequence>
<keyword evidence="3" id="KW-0539">Nucleus</keyword>
<comment type="similarity">
    <text evidence="2">Belongs to the IPI1/TEX10 family.</text>
</comment>
<evidence type="ECO:0000313" key="6">
    <source>
        <dbReference type="Proteomes" id="UP001497623"/>
    </source>
</evidence>
<evidence type="ECO:0000259" key="4">
    <source>
        <dbReference type="Pfam" id="PF12333"/>
    </source>
</evidence>
<dbReference type="EMBL" id="CAXKWB010013598">
    <property type="protein sequence ID" value="CAL4108262.1"/>
    <property type="molecule type" value="Genomic_DNA"/>
</dbReference>
<evidence type="ECO:0000313" key="5">
    <source>
        <dbReference type="EMBL" id="CAL4108262.1"/>
    </source>
</evidence>
<evidence type="ECO:0000256" key="3">
    <source>
        <dbReference type="ARBA" id="ARBA00023242"/>
    </source>
</evidence>
<dbReference type="InterPro" id="IPR016024">
    <property type="entry name" value="ARM-type_fold"/>
</dbReference>
<name>A0AAV2R2B3_MEGNR</name>
<comment type="caution">
    <text evidence="5">The sequence shown here is derived from an EMBL/GenBank/DDBJ whole genome shotgun (WGS) entry which is preliminary data.</text>
</comment>
<reference evidence="5 6" key="1">
    <citation type="submission" date="2024-05" db="EMBL/GenBank/DDBJ databases">
        <authorList>
            <person name="Wallberg A."/>
        </authorList>
    </citation>
    <scope>NUCLEOTIDE SEQUENCE [LARGE SCALE GENOMIC DNA]</scope>
</reference>
<gene>
    <name evidence="5" type="ORF">MNOR_LOCUS18768</name>
</gene>
<feature type="domain" description="Pre-rRNA-processing protein Ipi1 N-terminal" evidence="4">
    <location>
        <begin position="139"/>
        <end position="241"/>
    </location>
</feature>
<dbReference type="InterPro" id="IPR011989">
    <property type="entry name" value="ARM-like"/>
</dbReference>
<dbReference type="Gene3D" id="1.25.10.10">
    <property type="entry name" value="Leucine-rich Repeat Variant"/>
    <property type="match status" value="1"/>
</dbReference>
<dbReference type="SUPFAM" id="SSF48371">
    <property type="entry name" value="ARM repeat"/>
    <property type="match status" value="1"/>
</dbReference>
<dbReference type="PANTHER" id="PTHR16056:SF2">
    <property type="entry name" value="TESTIS-EXPRESSED PROTEIN 10"/>
    <property type="match status" value="1"/>
</dbReference>
<comment type="subcellular location">
    <subcellularLocation>
        <location evidence="1">Nucleus</location>
    </subcellularLocation>
</comment>
<dbReference type="PANTHER" id="PTHR16056">
    <property type="entry name" value="REGULATOR OF MICROTUBULE DYNAMICS PROTEIN"/>
    <property type="match status" value="1"/>
</dbReference>
<evidence type="ECO:0000256" key="2">
    <source>
        <dbReference type="ARBA" id="ARBA00006427"/>
    </source>
</evidence>
<dbReference type="AlphaFoldDB" id="A0AAV2R2B3"/>
<evidence type="ECO:0000256" key="1">
    <source>
        <dbReference type="ARBA" id="ARBA00004123"/>
    </source>
</evidence>
<proteinExistence type="inferred from homology"/>
<protein>
    <recommendedName>
        <fullName evidence="4">Pre-rRNA-processing protein Ipi1 N-terminal domain-containing protein</fullName>
    </recommendedName>
</protein>
<dbReference type="GO" id="GO:0071339">
    <property type="term" value="C:MLL1 complex"/>
    <property type="evidence" value="ECO:0007669"/>
    <property type="project" value="TreeGrafter"/>
</dbReference>
<dbReference type="Proteomes" id="UP001497623">
    <property type="component" value="Unassembled WGS sequence"/>
</dbReference>